<dbReference type="eggNOG" id="KOG4569">
    <property type="taxonomic scope" value="Eukaryota"/>
</dbReference>
<dbReference type="InterPro" id="IPR033556">
    <property type="entry name" value="PLA"/>
</dbReference>
<evidence type="ECO:0000313" key="3">
    <source>
        <dbReference type="EMBL" id="EXC00252.1"/>
    </source>
</evidence>
<evidence type="ECO:0000256" key="1">
    <source>
        <dbReference type="ARBA" id="ARBA00022801"/>
    </source>
</evidence>
<dbReference type="Proteomes" id="UP000030645">
    <property type="component" value="Unassembled WGS sequence"/>
</dbReference>
<dbReference type="AlphaFoldDB" id="W9RWK2"/>
<dbReference type="Gene3D" id="3.40.50.1820">
    <property type="entry name" value="alpha/beta hydrolase"/>
    <property type="match status" value="2"/>
</dbReference>
<reference evidence="4" key="1">
    <citation type="submission" date="2013-01" db="EMBL/GenBank/DDBJ databases">
        <title>Draft Genome Sequence of a Mulberry Tree, Morus notabilis C.K. Schneid.</title>
        <authorList>
            <person name="He N."/>
            <person name="Zhao S."/>
        </authorList>
    </citation>
    <scope>NUCLEOTIDE SEQUENCE</scope>
</reference>
<evidence type="ECO:0000256" key="2">
    <source>
        <dbReference type="RuleBase" id="RU367093"/>
    </source>
</evidence>
<dbReference type="InterPro" id="IPR029058">
    <property type="entry name" value="AB_hydrolase_fold"/>
</dbReference>
<keyword evidence="2" id="KW-0443">Lipid metabolism</keyword>
<evidence type="ECO:0000313" key="4">
    <source>
        <dbReference type="Proteomes" id="UP000030645"/>
    </source>
</evidence>
<protein>
    <recommendedName>
        <fullName evidence="2">Phospholipase A1</fullName>
        <ecNumber evidence="2">3.1.1.-</ecNumber>
    </recommendedName>
</protein>
<dbReference type="SUPFAM" id="SSF53474">
    <property type="entry name" value="alpha/beta-Hydrolases"/>
    <property type="match status" value="1"/>
</dbReference>
<dbReference type="STRING" id="981085.W9RWK2"/>
<dbReference type="PANTHER" id="PTHR31828">
    <property type="entry name" value="PHOSPHOLIPASE A1-IIGAMMA"/>
    <property type="match status" value="1"/>
</dbReference>
<comment type="similarity">
    <text evidence="2">Belongs to the AB hydrolase superfamily. Lipase family.</text>
</comment>
<accession>W9RWK2</accession>
<sequence length="385" mass="43664">MARITGRTTTTCGDFNPTPTWEELMHSKNLDEQLEPELNLELRKFILRCGDLYEATALPSGVLLSSDSLIKATNWIGCVTVTSDYVSRTTGRREIYVVWRGTIHNPEWITDFEGAFKSKPVRDLLKISTRSGSDEPTVHGGRFDMYTRETDDEIVPGGKHEGPTLCCHQRTEGAVRQREAELSDNRAQSRRGFSDPERFRSQIIGDDIIPPVSAVVFGCLHVSNKAFKESVEGHSNLKILHEKNIKDLIPYFPGLLFPDNFVPTSTSELNVSTWKSPYLENPPELENFPEKISDSWDLLRNGDKLGLVSNQHSLEATLHVVAYWNDVNKEFENKPKVERSLALVNKCGNYLKADEHVPGGWWKDKKKDAVCWKLNLFLGIMLIDF</sequence>
<keyword evidence="2" id="KW-0442">Lipid degradation</keyword>
<dbReference type="GO" id="GO:0008970">
    <property type="term" value="F:phospholipase A1 activity"/>
    <property type="evidence" value="ECO:0007669"/>
    <property type="project" value="UniProtKB-UniRule"/>
</dbReference>
<name>W9RWK2_9ROSA</name>
<organism evidence="3 4">
    <name type="scientific">Morus notabilis</name>
    <dbReference type="NCBI Taxonomy" id="981085"/>
    <lineage>
        <taxon>Eukaryota</taxon>
        <taxon>Viridiplantae</taxon>
        <taxon>Streptophyta</taxon>
        <taxon>Embryophyta</taxon>
        <taxon>Tracheophyta</taxon>
        <taxon>Spermatophyta</taxon>
        <taxon>Magnoliopsida</taxon>
        <taxon>eudicotyledons</taxon>
        <taxon>Gunneridae</taxon>
        <taxon>Pentapetalae</taxon>
        <taxon>rosids</taxon>
        <taxon>fabids</taxon>
        <taxon>Rosales</taxon>
        <taxon>Moraceae</taxon>
        <taxon>Moreae</taxon>
        <taxon>Morus</taxon>
    </lineage>
</organism>
<dbReference type="GO" id="GO:0016042">
    <property type="term" value="P:lipid catabolic process"/>
    <property type="evidence" value="ECO:0007669"/>
    <property type="project" value="UniProtKB-UniRule"/>
</dbReference>
<dbReference type="EC" id="3.1.1.-" evidence="2"/>
<dbReference type="PANTHER" id="PTHR31828:SF10">
    <property type="entry name" value="PHOSPHOLIPASE A1-IIDELTA"/>
    <property type="match status" value="1"/>
</dbReference>
<gene>
    <name evidence="3" type="ORF">L484_010359</name>
</gene>
<comment type="function">
    <text evidence="2">Acylhydrolase that catalyzes the hydrolysis of phospholipids at the sn-1 position.</text>
</comment>
<proteinExistence type="inferred from homology"/>
<dbReference type="EMBL" id="KE345308">
    <property type="protein sequence ID" value="EXC00252.1"/>
    <property type="molecule type" value="Genomic_DNA"/>
</dbReference>
<keyword evidence="4" id="KW-1185">Reference proteome</keyword>
<keyword evidence="1 2" id="KW-0378">Hydrolase</keyword>